<proteinExistence type="predicted"/>
<name>A0A7J7MHW5_9MAGN</name>
<protein>
    <submittedName>
        <fullName evidence="1">Uncharacterized protein</fullName>
    </submittedName>
</protein>
<comment type="caution">
    <text evidence="1">The sequence shown here is derived from an EMBL/GenBank/DDBJ whole genome shotgun (WGS) entry which is preliminary data.</text>
</comment>
<organism evidence="1 2">
    <name type="scientific">Kingdonia uniflora</name>
    <dbReference type="NCBI Taxonomy" id="39325"/>
    <lineage>
        <taxon>Eukaryota</taxon>
        <taxon>Viridiplantae</taxon>
        <taxon>Streptophyta</taxon>
        <taxon>Embryophyta</taxon>
        <taxon>Tracheophyta</taxon>
        <taxon>Spermatophyta</taxon>
        <taxon>Magnoliopsida</taxon>
        <taxon>Ranunculales</taxon>
        <taxon>Circaeasteraceae</taxon>
        <taxon>Kingdonia</taxon>
    </lineage>
</organism>
<keyword evidence="2" id="KW-1185">Reference proteome</keyword>
<dbReference type="AlphaFoldDB" id="A0A7J7MHW5"/>
<sequence>MVVRHAPDTSLLCIIIEAGTSYRCDSFEGIRFSWKRWRSRNFHLRFSYRYHMTEDCLNLTYINSAAAFSLPYDNNLNLSNAIRALLCDGLLVYGTQGREICKINLNPYIYREIMLFAEVMSSVENLLAAAEVKVKVVTMDGLPPWDKDPIKEHLQKLLIVELHLLYP</sequence>
<evidence type="ECO:0000313" key="1">
    <source>
        <dbReference type="EMBL" id="KAF6154402.1"/>
    </source>
</evidence>
<accession>A0A7J7MHW5</accession>
<dbReference type="Proteomes" id="UP000541444">
    <property type="component" value="Unassembled WGS sequence"/>
</dbReference>
<evidence type="ECO:0000313" key="2">
    <source>
        <dbReference type="Proteomes" id="UP000541444"/>
    </source>
</evidence>
<gene>
    <name evidence="1" type="ORF">GIB67_028294</name>
</gene>
<dbReference type="EMBL" id="JACGCM010001497">
    <property type="protein sequence ID" value="KAF6154402.1"/>
    <property type="molecule type" value="Genomic_DNA"/>
</dbReference>
<reference evidence="1 2" key="1">
    <citation type="journal article" date="2020" name="IScience">
        <title>Genome Sequencing of the Endangered Kingdonia uniflora (Circaeasteraceae, Ranunculales) Reveals Potential Mechanisms of Evolutionary Specialization.</title>
        <authorList>
            <person name="Sun Y."/>
            <person name="Deng T."/>
            <person name="Zhang A."/>
            <person name="Moore M.J."/>
            <person name="Landis J.B."/>
            <person name="Lin N."/>
            <person name="Zhang H."/>
            <person name="Zhang X."/>
            <person name="Huang J."/>
            <person name="Zhang X."/>
            <person name="Sun H."/>
            <person name="Wang H."/>
        </authorList>
    </citation>
    <scope>NUCLEOTIDE SEQUENCE [LARGE SCALE GENOMIC DNA]</scope>
    <source>
        <strain evidence="1">TB1705</strain>
        <tissue evidence="1">Leaf</tissue>
    </source>
</reference>
<dbReference type="OrthoDB" id="27226at2759"/>